<evidence type="ECO:0000313" key="3">
    <source>
        <dbReference type="Proteomes" id="UP000825935"/>
    </source>
</evidence>
<sequence>MVVVIKRTRVMPMGKHKWEMMMLGNHGNCCKLSINNHATNVKFFFGKRSGHMHENRGIARQEMGEGTHKGGVTSDQKGGRSTHHSLFGRSEGTLIIEEGRTFPSSLGDCTLKKTNRGRHRGRSGAIIRALIQRRRGRNKEKEGIVGSSNNNI</sequence>
<name>A0A8T2SVJ1_CERRI</name>
<proteinExistence type="predicted"/>
<reference evidence="2" key="1">
    <citation type="submission" date="2021-08" db="EMBL/GenBank/DDBJ databases">
        <title>WGS assembly of Ceratopteris richardii.</title>
        <authorList>
            <person name="Marchant D.B."/>
            <person name="Chen G."/>
            <person name="Jenkins J."/>
            <person name="Shu S."/>
            <person name="Leebens-Mack J."/>
            <person name="Grimwood J."/>
            <person name="Schmutz J."/>
            <person name="Soltis P."/>
            <person name="Soltis D."/>
            <person name="Chen Z.-H."/>
        </authorList>
    </citation>
    <scope>NUCLEOTIDE SEQUENCE</scope>
    <source>
        <strain evidence="2">Whitten #5841</strain>
        <tissue evidence="2">Leaf</tissue>
    </source>
</reference>
<accession>A0A8T2SVJ1</accession>
<dbReference type="Proteomes" id="UP000825935">
    <property type="component" value="Chromosome 17"/>
</dbReference>
<evidence type="ECO:0000313" key="2">
    <source>
        <dbReference type="EMBL" id="KAH7373109.1"/>
    </source>
</evidence>
<dbReference type="AlphaFoldDB" id="A0A8T2SVJ1"/>
<feature type="region of interest" description="Disordered" evidence="1">
    <location>
        <begin position="64"/>
        <end position="85"/>
    </location>
</feature>
<gene>
    <name evidence="2" type="ORF">KP509_17G037600</name>
</gene>
<protein>
    <recommendedName>
        <fullName evidence="4">Ribosomal protein L2</fullName>
    </recommendedName>
</protein>
<comment type="caution">
    <text evidence="2">The sequence shown here is derived from an EMBL/GenBank/DDBJ whole genome shotgun (WGS) entry which is preliminary data.</text>
</comment>
<organism evidence="2 3">
    <name type="scientific">Ceratopteris richardii</name>
    <name type="common">Triangle waterfern</name>
    <dbReference type="NCBI Taxonomy" id="49495"/>
    <lineage>
        <taxon>Eukaryota</taxon>
        <taxon>Viridiplantae</taxon>
        <taxon>Streptophyta</taxon>
        <taxon>Embryophyta</taxon>
        <taxon>Tracheophyta</taxon>
        <taxon>Polypodiopsida</taxon>
        <taxon>Polypodiidae</taxon>
        <taxon>Polypodiales</taxon>
        <taxon>Pteridineae</taxon>
        <taxon>Pteridaceae</taxon>
        <taxon>Parkerioideae</taxon>
        <taxon>Ceratopteris</taxon>
    </lineage>
</organism>
<dbReference type="EMBL" id="CM035422">
    <property type="protein sequence ID" value="KAH7373109.1"/>
    <property type="molecule type" value="Genomic_DNA"/>
</dbReference>
<keyword evidence="3" id="KW-1185">Reference proteome</keyword>
<evidence type="ECO:0000256" key="1">
    <source>
        <dbReference type="SAM" id="MobiDB-lite"/>
    </source>
</evidence>
<evidence type="ECO:0008006" key="4">
    <source>
        <dbReference type="Google" id="ProtNLM"/>
    </source>
</evidence>